<reference evidence="1" key="1">
    <citation type="submission" date="2018-07" db="EMBL/GenBank/DDBJ databases">
        <title>Comparative genomics of catfishes provides insights into carnivory and benthic adaptation.</title>
        <authorList>
            <person name="Zhang Y."/>
            <person name="Wang D."/>
            <person name="Peng Z."/>
            <person name="Zheng S."/>
            <person name="Shao F."/>
            <person name="Tao W."/>
        </authorList>
    </citation>
    <scope>NUCLEOTIDE SEQUENCE</scope>
    <source>
        <strain evidence="1">Chongqing</strain>
    </source>
</reference>
<accession>A0AAD5AWL8</accession>
<dbReference type="Proteomes" id="UP001205998">
    <property type="component" value="Unassembled WGS sequence"/>
</dbReference>
<sequence length="92" mass="10245">MLLPDGPSNVLAERVVIRTTNLEMGDACSNTKVKAVPIKCNHILESEVPDDVEEILKQIQIPDLYSLNEVYGTIPSNLLTSTERLNHMKIIT</sequence>
<name>A0AAD5AWL8_SILAS</name>
<keyword evidence="2" id="KW-1185">Reference proteome</keyword>
<organism evidence="1 2">
    <name type="scientific">Silurus asotus</name>
    <name type="common">Amur catfish</name>
    <name type="synonym">Parasilurus asotus</name>
    <dbReference type="NCBI Taxonomy" id="30991"/>
    <lineage>
        <taxon>Eukaryota</taxon>
        <taxon>Metazoa</taxon>
        <taxon>Chordata</taxon>
        <taxon>Craniata</taxon>
        <taxon>Vertebrata</taxon>
        <taxon>Euteleostomi</taxon>
        <taxon>Actinopterygii</taxon>
        <taxon>Neopterygii</taxon>
        <taxon>Teleostei</taxon>
        <taxon>Ostariophysi</taxon>
        <taxon>Siluriformes</taxon>
        <taxon>Siluridae</taxon>
        <taxon>Silurus</taxon>
    </lineage>
</organism>
<proteinExistence type="predicted"/>
<dbReference type="AlphaFoldDB" id="A0AAD5AWL8"/>
<evidence type="ECO:0000313" key="1">
    <source>
        <dbReference type="EMBL" id="KAI5622974.1"/>
    </source>
</evidence>
<dbReference type="EMBL" id="MU551607">
    <property type="protein sequence ID" value="KAI5622974.1"/>
    <property type="molecule type" value="Genomic_DNA"/>
</dbReference>
<evidence type="ECO:0000313" key="2">
    <source>
        <dbReference type="Proteomes" id="UP001205998"/>
    </source>
</evidence>
<gene>
    <name evidence="1" type="ORF">C0J50_17481</name>
</gene>
<comment type="caution">
    <text evidence="1">The sequence shown here is derived from an EMBL/GenBank/DDBJ whole genome shotgun (WGS) entry which is preliminary data.</text>
</comment>
<protein>
    <submittedName>
        <fullName evidence="1">Uncharacterized protein</fullName>
    </submittedName>
</protein>